<dbReference type="RefSeq" id="WP_324694948.1">
    <property type="nucleotide sequence ID" value="NZ_JAYMYJ010000100.1"/>
</dbReference>
<keyword evidence="2" id="KW-1185">Reference proteome</keyword>
<evidence type="ECO:0000313" key="2">
    <source>
        <dbReference type="Proteomes" id="UP001308005"/>
    </source>
</evidence>
<organism evidence="1 2">
    <name type="scientific">Candidatus Thiothrix phosphatis</name>
    <dbReference type="NCBI Taxonomy" id="3112415"/>
    <lineage>
        <taxon>Bacteria</taxon>
        <taxon>Pseudomonadati</taxon>
        <taxon>Pseudomonadota</taxon>
        <taxon>Gammaproteobacteria</taxon>
        <taxon>Thiotrichales</taxon>
        <taxon>Thiotrichaceae</taxon>
        <taxon>Thiothrix</taxon>
    </lineage>
</organism>
<name>A0ABU6CX26_9GAMM</name>
<proteinExistence type="predicted"/>
<protein>
    <submittedName>
        <fullName evidence="1">Phage tail protein</fullName>
    </submittedName>
</protein>
<sequence>MKSLKALTGHLRSLQLINDDNFSSWVQDGEIEYSGAAVADGFGPPTQLLYRTVYTAIFSWESFTGSADELFSGIIRWLRDNDYDFDLYGMPHFTAVPLDEGSADVQVSLVFTDKVYEQEGKTVGYAPAVIDGVTVCGGG</sequence>
<reference evidence="2" key="1">
    <citation type="submission" date="2023-07" db="EMBL/GenBank/DDBJ databases">
        <title>The carbon used by Thiothrix.</title>
        <authorList>
            <person name="Chen L."/>
        </authorList>
    </citation>
    <scope>NUCLEOTIDE SEQUENCE [LARGE SCALE GENOMIC DNA]</scope>
</reference>
<dbReference type="EMBL" id="JAYMYJ010000100">
    <property type="protein sequence ID" value="MEB4591386.1"/>
    <property type="molecule type" value="Genomic_DNA"/>
</dbReference>
<evidence type="ECO:0000313" key="1">
    <source>
        <dbReference type="EMBL" id="MEB4591386.1"/>
    </source>
</evidence>
<comment type="caution">
    <text evidence="1">The sequence shown here is derived from an EMBL/GenBank/DDBJ whole genome shotgun (WGS) entry which is preliminary data.</text>
</comment>
<gene>
    <name evidence="1" type="ORF">VSS37_10385</name>
</gene>
<dbReference type="InterPro" id="IPR009678">
    <property type="entry name" value="Phage_tail_completion_R"/>
</dbReference>
<dbReference type="Pfam" id="PF06891">
    <property type="entry name" value="P2_Phage_GpR"/>
    <property type="match status" value="1"/>
</dbReference>
<dbReference type="Proteomes" id="UP001308005">
    <property type="component" value="Unassembled WGS sequence"/>
</dbReference>
<reference evidence="1 2" key="2">
    <citation type="submission" date="2024-01" db="EMBL/GenBank/DDBJ databases">
        <authorList>
            <person name="Xie X."/>
        </authorList>
    </citation>
    <scope>NUCLEOTIDE SEQUENCE [LARGE SCALE GENOMIC DNA]</scope>
    <source>
        <strain evidence="1">SCUT-1</strain>
    </source>
</reference>
<accession>A0ABU6CX26</accession>